<dbReference type="PROSITE" id="PS51898">
    <property type="entry name" value="TYR_RECOMBINASE"/>
    <property type="match status" value="1"/>
</dbReference>
<gene>
    <name evidence="5" type="ORF">J4573_16005</name>
</gene>
<dbReference type="GO" id="GO:0003677">
    <property type="term" value="F:DNA binding"/>
    <property type="evidence" value="ECO:0007669"/>
    <property type="project" value="InterPro"/>
</dbReference>
<comment type="similarity">
    <text evidence="1">Belongs to the 'phage' integrase family.</text>
</comment>
<evidence type="ECO:0000259" key="4">
    <source>
        <dbReference type="PROSITE" id="PS51898"/>
    </source>
</evidence>
<comment type="caution">
    <text evidence="5">The sequence shown here is derived from an EMBL/GenBank/DDBJ whole genome shotgun (WGS) entry which is preliminary data.</text>
</comment>
<dbReference type="PANTHER" id="PTHR30629:SF2">
    <property type="entry name" value="PROPHAGE INTEGRASE INTS-RELATED"/>
    <property type="match status" value="1"/>
</dbReference>
<proteinExistence type="inferred from homology"/>
<dbReference type="Proteomes" id="UP000669179">
    <property type="component" value="Unassembled WGS sequence"/>
</dbReference>
<dbReference type="InterPro" id="IPR002104">
    <property type="entry name" value="Integrase_catalytic"/>
</dbReference>
<protein>
    <submittedName>
        <fullName evidence="5">Tyrosine-type recombinase/integrase</fullName>
    </submittedName>
</protein>
<accession>A0A939PEF0</accession>
<evidence type="ECO:0000256" key="1">
    <source>
        <dbReference type="ARBA" id="ARBA00008857"/>
    </source>
</evidence>
<dbReference type="EMBL" id="JAGEOJ010000006">
    <property type="protein sequence ID" value="MBO2448608.1"/>
    <property type="molecule type" value="Genomic_DNA"/>
</dbReference>
<dbReference type="InterPro" id="IPR011010">
    <property type="entry name" value="DNA_brk_join_enz"/>
</dbReference>
<dbReference type="RefSeq" id="WP_208256275.1">
    <property type="nucleotide sequence ID" value="NZ_JAGEOJ010000006.1"/>
</dbReference>
<evidence type="ECO:0000256" key="3">
    <source>
        <dbReference type="ARBA" id="ARBA00023172"/>
    </source>
</evidence>
<dbReference type="AlphaFoldDB" id="A0A939PEF0"/>
<keyword evidence="6" id="KW-1185">Reference proteome</keyword>
<name>A0A939PEF0_9ACTN</name>
<evidence type="ECO:0000313" key="5">
    <source>
        <dbReference type="EMBL" id="MBO2448608.1"/>
    </source>
</evidence>
<evidence type="ECO:0000256" key="2">
    <source>
        <dbReference type="ARBA" id="ARBA00022908"/>
    </source>
</evidence>
<evidence type="ECO:0000313" key="6">
    <source>
        <dbReference type="Proteomes" id="UP000669179"/>
    </source>
</evidence>
<dbReference type="SUPFAM" id="SSF56349">
    <property type="entry name" value="DNA breaking-rejoining enzymes"/>
    <property type="match status" value="1"/>
</dbReference>
<sequence>MTDTYRGTIYPHRGGRFRAQGPERGPGTSKICATWNEAVRFLRSLEAKDLSANGATEPWSRLITAWLADYAIKETTRHHYESAVVRFVCTHPDGALQVNELKPLHVDRALNRAPTPSMMLQLAKPLHGFFDWCEVNDYTTGNLYRRSQAEKMTKRADLEARNNRRPKQVWTAEQFRRFWKAEKDPVRRDLWWTLATTATRDGEGIGLTWPNVQLDHNTAKVADNLAYAGKVHNTGSPKNGLHRDIYLGKHTVAILRARQKEQEAYRERFEAWDPAGWVFDRRRTAKGQAKPGIHLHPNTVMNAFNRLQGRLALPCLDGPHGLRRTWATLADRELGIREAVRRRFLGQAADTHSRYTIVETAELLTAATAMEELLLSS</sequence>
<dbReference type="GO" id="GO:0006310">
    <property type="term" value="P:DNA recombination"/>
    <property type="evidence" value="ECO:0007669"/>
    <property type="project" value="UniProtKB-KW"/>
</dbReference>
<keyword evidence="2" id="KW-0229">DNA integration</keyword>
<dbReference type="InterPro" id="IPR050808">
    <property type="entry name" value="Phage_Integrase"/>
</dbReference>
<organism evidence="5 6">
    <name type="scientific">Actinomadura barringtoniae</name>
    <dbReference type="NCBI Taxonomy" id="1427535"/>
    <lineage>
        <taxon>Bacteria</taxon>
        <taxon>Bacillati</taxon>
        <taxon>Actinomycetota</taxon>
        <taxon>Actinomycetes</taxon>
        <taxon>Streptosporangiales</taxon>
        <taxon>Thermomonosporaceae</taxon>
        <taxon>Actinomadura</taxon>
    </lineage>
</organism>
<feature type="domain" description="Tyr recombinase" evidence="4">
    <location>
        <begin position="165"/>
        <end position="369"/>
    </location>
</feature>
<dbReference type="Gene3D" id="1.10.443.10">
    <property type="entry name" value="Intergrase catalytic core"/>
    <property type="match status" value="1"/>
</dbReference>
<dbReference type="InterPro" id="IPR013762">
    <property type="entry name" value="Integrase-like_cat_sf"/>
</dbReference>
<dbReference type="GO" id="GO:0015074">
    <property type="term" value="P:DNA integration"/>
    <property type="evidence" value="ECO:0007669"/>
    <property type="project" value="UniProtKB-KW"/>
</dbReference>
<dbReference type="PANTHER" id="PTHR30629">
    <property type="entry name" value="PROPHAGE INTEGRASE"/>
    <property type="match status" value="1"/>
</dbReference>
<keyword evidence="3" id="KW-0233">DNA recombination</keyword>
<reference evidence="5" key="1">
    <citation type="submission" date="2021-03" db="EMBL/GenBank/DDBJ databases">
        <authorList>
            <person name="Kanchanasin P."/>
            <person name="Saeng-In P."/>
            <person name="Phongsopitanun W."/>
            <person name="Yuki M."/>
            <person name="Kudo T."/>
            <person name="Ohkuma M."/>
            <person name="Tanasupawat S."/>
        </authorList>
    </citation>
    <scope>NUCLEOTIDE SEQUENCE</scope>
    <source>
        <strain evidence="5">GKU 128</strain>
    </source>
</reference>